<dbReference type="SUPFAM" id="SSF55729">
    <property type="entry name" value="Acyl-CoA N-acyltransferases (Nat)"/>
    <property type="match status" value="1"/>
</dbReference>
<dbReference type="GO" id="GO:0016747">
    <property type="term" value="F:acyltransferase activity, transferring groups other than amino-acyl groups"/>
    <property type="evidence" value="ECO:0007669"/>
    <property type="project" value="InterPro"/>
</dbReference>
<reference evidence="2 3" key="1">
    <citation type="submission" date="2019-04" db="EMBL/GenBank/DDBJ databases">
        <authorList>
            <person name="Jiang L."/>
        </authorList>
    </citation>
    <scope>NUCLEOTIDE SEQUENCE [LARGE SCALE GENOMIC DNA]</scope>
    <source>
        <strain evidence="2 3">YIM 131861</strain>
    </source>
</reference>
<evidence type="ECO:0000313" key="2">
    <source>
        <dbReference type="EMBL" id="THG32608.1"/>
    </source>
</evidence>
<gene>
    <name evidence="2" type="ORF">E6C70_12735</name>
</gene>
<protein>
    <submittedName>
        <fullName evidence="2">GNAT family N-acetyltransferase</fullName>
    </submittedName>
</protein>
<feature type="domain" description="N-acetyltransferase" evidence="1">
    <location>
        <begin position="39"/>
        <end position="214"/>
    </location>
</feature>
<dbReference type="PANTHER" id="PTHR43792">
    <property type="entry name" value="GNAT FAMILY, PUTATIVE (AFU_ORTHOLOGUE AFUA_3G00765)-RELATED-RELATED"/>
    <property type="match status" value="1"/>
</dbReference>
<dbReference type="CDD" id="cd04301">
    <property type="entry name" value="NAT_SF"/>
    <property type="match status" value="1"/>
</dbReference>
<sequence>MGETSEGAAAALGSDAPPALRIPFSASTLEREPILTERMRMRPLVVEDARDVWEYAQLPDVIRYIPWPQRSEDEARDHNARRSGMRLMEKNEDGIILACELIGESSIGRPGDRVIGDVMLRIDDLESADIEIGWVFHPDFQGRGLASEAASAAIDVAFDRLGAHRVHAMLDARNDASAALCRRLGMRHEATFLEDEFFKGEWTDSAVFAVLHREWIAR</sequence>
<dbReference type="Gene3D" id="3.40.630.30">
    <property type="match status" value="1"/>
</dbReference>
<keyword evidence="3" id="KW-1185">Reference proteome</keyword>
<dbReference type="InterPro" id="IPR051531">
    <property type="entry name" value="N-acetyltransferase"/>
</dbReference>
<dbReference type="Proteomes" id="UP000307380">
    <property type="component" value="Unassembled WGS sequence"/>
</dbReference>
<dbReference type="OrthoDB" id="9132139at2"/>
<organism evidence="2 3">
    <name type="scientific">Orlajensenia flava</name>
    <dbReference type="NCBI Taxonomy" id="2565934"/>
    <lineage>
        <taxon>Bacteria</taxon>
        <taxon>Bacillati</taxon>
        <taxon>Actinomycetota</taxon>
        <taxon>Actinomycetes</taxon>
        <taxon>Micrococcales</taxon>
        <taxon>Microbacteriaceae</taxon>
        <taxon>Orlajensenia</taxon>
    </lineage>
</organism>
<dbReference type="EMBL" id="SSSN01000009">
    <property type="protein sequence ID" value="THG32608.1"/>
    <property type="molecule type" value="Genomic_DNA"/>
</dbReference>
<comment type="caution">
    <text evidence="2">The sequence shown here is derived from an EMBL/GenBank/DDBJ whole genome shotgun (WGS) entry which is preliminary data.</text>
</comment>
<dbReference type="InterPro" id="IPR000182">
    <property type="entry name" value="GNAT_dom"/>
</dbReference>
<dbReference type="AlphaFoldDB" id="A0A4S4FQJ6"/>
<evidence type="ECO:0000313" key="3">
    <source>
        <dbReference type="Proteomes" id="UP000307380"/>
    </source>
</evidence>
<dbReference type="RefSeq" id="WP_136424911.1">
    <property type="nucleotide sequence ID" value="NZ_SSSN01000009.1"/>
</dbReference>
<name>A0A4S4FQJ6_9MICO</name>
<evidence type="ECO:0000259" key="1">
    <source>
        <dbReference type="PROSITE" id="PS51186"/>
    </source>
</evidence>
<accession>A0A4S4FQJ6</accession>
<keyword evidence="2" id="KW-0808">Transferase</keyword>
<dbReference type="Pfam" id="PF13302">
    <property type="entry name" value="Acetyltransf_3"/>
    <property type="match status" value="1"/>
</dbReference>
<dbReference type="InterPro" id="IPR016181">
    <property type="entry name" value="Acyl_CoA_acyltransferase"/>
</dbReference>
<proteinExistence type="predicted"/>
<dbReference type="PROSITE" id="PS51186">
    <property type="entry name" value="GNAT"/>
    <property type="match status" value="1"/>
</dbReference>